<evidence type="ECO:0000313" key="1">
    <source>
        <dbReference type="EMBL" id="QPB42871.1"/>
    </source>
</evidence>
<name>A0ABX6V0K1_9PAST</name>
<accession>A0ABX6V0K1</accession>
<proteinExistence type="predicted"/>
<evidence type="ECO:0000313" key="2">
    <source>
        <dbReference type="Proteomes" id="UP000663069"/>
    </source>
</evidence>
<keyword evidence="2" id="KW-1185">Reference proteome</keyword>
<dbReference type="RefSeq" id="WP_194812448.1">
    <property type="nucleotide sequence ID" value="NZ_CP063056.1"/>
</dbReference>
<reference evidence="1 2" key="1">
    <citation type="submission" date="2020-10" db="EMBL/GenBank/DDBJ databases">
        <title>Genome Sequencing of Rodentibacter spp. strain DSM111151.</title>
        <authorList>
            <person name="Benga L."/>
            <person name="Lautwein T."/>
        </authorList>
    </citation>
    <scope>NUCLEOTIDE SEQUENCE [LARGE SCALE GENOMIC DNA]</scope>
    <source>
        <strain evidence="1 2">DSM 111151</strain>
    </source>
</reference>
<dbReference type="EMBL" id="CP063056">
    <property type="protein sequence ID" value="QPB42871.1"/>
    <property type="molecule type" value="Genomic_DNA"/>
</dbReference>
<protein>
    <submittedName>
        <fullName evidence="1">Uncharacterized protein</fullName>
    </submittedName>
</protein>
<dbReference type="Proteomes" id="UP000663069">
    <property type="component" value="Chromosome"/>
</dbReference>
<sequence>MNKSKEWLFDTDICLGRIIMNTLHQENVQQLSESILATIPCNNEPQIDILLNYWTYRLYDKVIVHALDFMTLSYQVVYTLTLTEGDDICFYPHSFSSNQGSITVIDTVDVNGFIHHLSQIFRNRNVRLIFSCLDMSK</sequence>
<gene>
    <name evidence="1" type="ORF">IHV77_01725</name>
</gene>
<organism evidence="1 2">
    <name type="scientific">Rodentibacter haemolyticus</name>
    <dbReference type="NCBI Taxonomy" id="2778911"/>
    <lineage>
        <taxon>Bacteria</taxon>
        <taxon>Pseudomonadati</taxon>
        <taxon>Pseudomonadota</taxon>
        <taxon>Gammaproteobacteria</taxon>
        <taxon>Pasteurellales</taxon>
        <taxon>Pasteurellaceae</taxon>
        <taxon>Rodentibacter</taxon>
    </lineage>
</organism>